<keyword evidence="4" id="KW-1185">Reference proteome</keyword>
<dbReference type="EMBL" id="CP123872">
    <property type="protein sequence ID" value="WND01667.1"/>
    <property type="molecule type" value="Genomic_DNA"/>
</dbReference>
<gene>
    <name evidence="3" type="ORF">QGN29_08855</name>
</gene>
<dbReference type="RefSeq" id="WP_310797496.1">
    <property type="nucleotide sequence ID" value="NZ_CP123872.1"/>
</dbReference>
<name>A0AA52EAE5_9PROT</name>
<evidence type="ECO:0000313" key="3">
    <source>
        <dbReference type="EMBL" id="WND01667.1"/>
    </source>
</evidence>
<sequence>MTNSLFDILKKRIKRHGPITIADYMADCLMHPEHGYYQNQEVFGTKGDFVTAPEIHQIFGEMIGLWLAERWEALGRPSAFTLLELGPGRGVLMNDILRVTKNIPGFHKAVTLVMVEMSKKLKEIQRQKVKEYDLNLTHLSSLKEYQGQGPLLIIGNEFIDALPIHQYQKQKGIWLEKRVNFFDAELAYSLSPAGNTLLLAQESLKQEAKEEALIEVCPAALSLVSDISHLLETAGGSCLFIDYGYNAHSVGDSFQAIKNHQYVDPLQSPGRADLTAHVNFAAIKDAASEKGLTVSGPIDQGAFLMAIGAGQRAMQLSEGKQKKEQTEILTGLKRLTAPDQMGTLFKVICLESKIETRAKGFEHA</sequence>
<organism evidence="3 4">
    <name type="scientific">Temperatibacter marinus</name>
    <dbReference type="NCBI Taxonomy" id="1456591"/>
    <lineage>
        <taxon>Bacteria</taxon>
        <taxon>Pseudomonadati</taxon>
        <taxon>Pseudomonadota</taxon>
        <taxon>Alphaproteobacteria</taxon>
        <taxon>Kordiimonadales</taxon>
        <taxon>Temperatibacteraceae</taxon>
        <taxon>Temperatibacter</taxon>
    </lineage>
</organism>
<dbReference type="SUPFAM" id="SSF53335">
    <property type="entry name" value="S-adenosyl-L-methionine-dependent methyltransferases"/>
    <property type="match status" value="1"/>
</dbReference>
<evidence type="ECO:0000313" key="4">
    <source>
        <dbReference type="Proteomes" id="UP001268683"/>
    </source>
</evidence>
<dbReference type="PANTHER" id="PTHR12049">
    <property type="entry name" value="PROTEIN ARGININE METHYLTRANSFERASE NDUFAF7, MITOCHONDRIAL"/>
    <property type="match status" value="1"/>
</dbReference>
<dbReference type="GO" id="GO:0032259">
    <property type="term" value="P:methylation"/>
    <property type="evidence" value="ECO:0007669"/>
    <property type="project" value="UniProtKB-KW"/>
</dbReference>
<dbReference type="Proteomes" id="UP001268683">
    <property type="component" value="Chromosome"/>
</dbReference>
<dbReference type="KEGG" id="tmk:QGN29_08855"/>
<dbReference type="AlphaFoldDB" id="A0AA52EAE5"/>
<dbReference type="Pfam" id="PF02636">
    <property type="entry name" value="Methyltransf_28"/>
    <property type="match status" value="1"/>
</dbReference>
<dbReference type="InterPro" id="IPR038375">
    <property type="entry name" value="NDUFAF7_sf"/>
</dbReference>
<accession>A0AA52EAE5</accession>
<keyword evidence="1 3" id="KW-0489">Methyltransferase</keyword>
<dbReference type="InterPro" id="IPR029063">
    <property type="entry name" value="SAM-dependent_MTases_sf"/>
</dbReference>
<protein>
    <submittedName>
        <fullName evidence="3">SAM-dependent methyltransferase</fullName>
        <ecNumber evidence="3">2.1.1.-</ecNumber>
    </submittedName>
</protein>
<dbReference type="PANTHER" id="PTHR12049:SF7">
    <property type="entry name" value="PROTEIN ARGININE METHYLTRANSFERASE NDUFAF7, MITOCHONDRIAL"/>
    <property type="match status" value="1"/>
</dbReference>
<dbReference type="InterPro" id="IPR003788">
    <property type="entry name" value="NDUFAF7"/>
</dbReference>
<dbReference type="EC" id="2.1.1.-" evidence="3"/>
<evidence type="ECO:0000256" key="1">
    <source>
        <dbReference type="ARBA" id="ARBA00022603"/>
    </source>
</evidence>
<reference evidence="3" key="1">
    <citation type="submission" date="2023-04" db="EMBL/GenBank/DDBJ databases">
        <title>Complete genome sequence of Temperatibacter marinus.</title>
        <authorList>
            <person name="Rong J.-C."/>
            <person name="Yi M.-L."/>
            <person name="Zhao Q."/>
        </authorList>
    </citation>
    <scope>NUCLEOTIDE SEQUENCE</scope>
    <source>
        <strain evidence="3">NBRC 110045</strain>
    </source>
</reference>
<evidence type="ECO:0000256" key="2">
    <source>
        <dbReference type="ARBA" id="ARBA00022679"/>
    </source>
</evidence>
<dbReference type="GO" id="GO:0035243">
    <property type="term" value="F:protein-arginine omega-N symmetric methyltransferase activity"/>
    <property type="evidence" value="ECO:0007669"/>
    <property type="project" value="TreeGrafter"/>
</dbReference>
<proteinExistence type="predicted"/>
<keyword evidence="2 3" id="KW-0808">Transferase</keyword>
<dbReference type="Gene3D" id="3.40.50.12710">
    <property type="match status" value="1"/>
</dbReference>